<dbReference type="STRING" id="6239.F26F4.6.1"/>
<feature type="region of interest" description="Disordered" evidence="1">
    <location>
        <begin position="1"/>
        <end position="25"/>
    </location>
</feature>
<dbReference type="PaxDb" id="6239-F26F4.6"/>
<organism evidence="2 3">
    <name type="scientific">Caenorhabditis elegans</name>
    <dbReference type="NCBI Taxonomy" id="6239"/>
    <lineage>
        <taxon>Eukaryota</taxon>
        <taxon>Metazoa</taxon>
        <taxon>Ecdysozoa</taxon>
        <taxon>Nematoda</taxon>
        <taxon>Chromadorea</taxon>
        <taxon>Rhabditida</taxon>
        <taxon>Rhabditina</taxon>
        <taxon>Rhabditomorpha</taxon>
        <taxon>Rhabditoidea</taxon>
        <taxon>Rhabditidae</taxon>
        <taxon>Peloderinae</taxon>
        <taxon>Caenorhabditis</taxon>
    </lineage>
</organism>
<dbReference type="GeneID" id="184990"/>
<evidence type="ECO:0000313" key="4">
    <source>
        <dbReference type="WormBase" id="F26F4.6"/>
    </source>
</evidence>
<dbReference type="Bgee" id="WBGene00017828">
    <property type="expression patterns" value="Expressed in pharyngeal muscle cell (C elegans) and 4 other cell types or tissues"/>
</dbReference>
<evidence type="ECO:0000313" key="2">
    <source>
        <dbReference type="EMBL" id="CCD65754.1"/>
    </source>
</evidence>
<evidence type="ECO:0000256" key="1">
    <source>
        <dbReference type="SAM" id="MobiDB-lite"/>
    </source>
</evidence>
<reference evidence="2 3" key="1">
    <citation type="journal article" date="1998" name="Science">
        <title>Genome sequence of the nematode C. elegans: a platform for investigating biology.</title>
        <authorList>
            <consortium name="The C. elegans sequencing consortium"/>
            <person name="Sulson J.E."/>
            <person name="Waterston R."/>
        </authorList>
    </citation>
    <scope>NUCLEOTIDE SEQUENCE [LARGE SCALE GENOMIC DNA]</scope>
    <source>
        <strain evidence="2 3">Bristol N2</strain>
    </source>
</reference>
<keyword evidence="3" id="KW-1185">Reference proteome</keyword>
<gene>
    <name evidence="2" type="ORF">CELE_F26F4.6</name>
    <name evidence="2 4" type="ORF">F26F4.6</name>
</gene>
<dbReference type="PIR" id="T16168">
    <property type="entry name" value="T16168"/>
</dbReference>
<feature type="region of interest" description="Disordered" evidence="1">
    <location>
        <begin position="60"/>
        <end position="161"/>
    </location>
</feature>
<proteinExistence type="predicted"/>
<dbReference type="UCSC" id="F26F4.6">
    <property type="organism name" value="c. elegans"/>
</dbReference>
<dbReference type="WormBase" id="F26F4.6">
    <property type="protein sequence ID" value="CE29290"/>
    <property type="gene ID" value="WBGene00017828"/>
</dbReference>
<dbReference type="CTD" id="184990"/>
<dbReference type="AGR" id="WB:WBGene00017828"/>
<dbReference type="HOGENOM" id="CLU_973973_0_0_1"/>
<dbReference type="AlphaFoldDB" id="Q19817"/>
<feature type="compositionally biased region" description="Basic and acidic residues" evidence="1">
    <location>
        <begin position="60"/>
        <end position="72"/>
    </location>
</feature>
<dbReference type="eggNOG" id="ENOG502R1YI">
    <property type="taxonomic scope" value="Eukaryota"/>
</dbReference>
<dbReference type="InParanoid" id="Q19817"/>
<evidence type="ECO:0000313" key="3">
    <source>
        <dbReference type="Proteomes" id="UP000001940"/>
    </source>
</evidence>
<protein>
    <submittedName>
        <fullName evidence="2">TFIIS-type domain-containing protein</fullName>
    </submittedName>
</protein>
<dbReference type="OrthoDB" id="5814218at2759"/>
<sequence>MSTQNEESEESARRPQSISHLARVEVEEPARKMRLMFGEKQVVFIRSDGLRSRVVRENMKKKLSQEIEKKEDLDTDSPNLTKVIDDVASGATGSSSLPSSSTESYSTSSSSSSSSSDLNSAYSSTSEPQATSSSAPESSTNSSASPEIKGNRNYHPPREFHGASTMVSHKRRWTYQTACDINAAEQSGDSEMYYIAHPLLPMPRGSGRNEVSTATRMNYAGQQIDNRKFRGQSKAVNQFANTESVTCEKCGMRYFFESIQMQERISYLLPPNEEDLPIALFECPVCKITTKVK</sequence>
<name>Q19817_CAEEL</name>
<dbReference type="RefSeq" id="NP_498025.1">
    <property type="nucleotide sequence ID" value="NM_065624.4"/>
</dbReference>
<dbReference type="Proteomes" id="UP000001940">
    <property type="component" value="Chromosome III"/>
</dbReference>
<accession>Q19817</accession>
<dbReference type="EMBL" id="BX284603">
    <property type="protein sequence ID" value="CCD65754.1"/>
    <property type="molecule type" value="Genomic_DNA"/>
</dbReference>
<feature type="compositionally biased region" description="Low complexity" evidence="1">
    <location>
        <begin position="89"/>
        <end position="147"/>
    </location>
</feature>
<dbReference type="FunCoup" id="Q19817">
    <property type="interactions" value="797"/>
</dbReference>
<dbReference type="KEGG" id="cel:CELE_F26F4.6"/>
<dbReference type="OMA" id="WTYQTAC"/>